<evidence type="ECO:0000313" key="2">
    <source>
        <dbReference type="Proteomes" id="UP000594262"/>
    </source>
</evidence>
<name>A0A7M6DQ19_9CNID</name>
<proteinExistence type="predicted"/>
<evidence type="ECO:0000313" key="1">
    <source>
        <dbReference type="EnsemblMetazoa" id="CLYHEMP021272.1"/>
    </source>
</evidence>
<dbReference type="EnsemblMetazoa" id="CLYHEMT021272.1">
    <property type="protein sequence ID" value="CLYHEMP021272.1"/>
    <property type="gene ID" value="CLYHEMG021272"/>
</dbReference>
<keyword evidence="2" id="KW-1185">Reference proteome</keyword>
<dbReference type="AlphaFoldDB" id="A0A7M6DQ19"/>
<organism evidence="1 2">
    <name type="scientific">Clytia hemisphaerica</name>
    <dbReference type="NCBI Taxonomy" id="252671"/>
    <lineage>
        <taxon>Eukaryota</taxon>
        <taxon>Metazoa</taxon>
        <taxon>Cnidaria</taxon>
        <taxon>Hydrozoa</taxon>
        <taxon>Hydroidolina</taxon>
        <taxon>Leptothecata</taxon>
        <taxon>Obeliida</taxon>
        <taxon>Clytiidae</taxon>
        <taxon>Clytia</taxon>
    </lineage>
</organism>
<reference evidence="1" key="1">
    <citation type="submission" date="2021-01" db="UniProtKB">
        <authorList>
            <consortium name="EnsemblMetazoa"/>
        </authorList>
    </citation>
    <scope>IDENTIFICATION</scope>
</reference>
<protein>
    <submittedName>
        <fullName evidence="1">Uncharacterized protein</fullName>
    </submittedName>
</protein>
<sequence length="159" mass="18226">QLSKEIIVLTTFHQTRAFLQSKLNQPSEMSSHHEVTKGNILKNNPRLKQTRLSMGPVVLNNALPASFTRRATRAEIMVAGAPTVLGHDSTTKKERLPEQWVLVDEINVEGRSDNKQRLNWRECTSKQMDYLSKQLRTSLAKHPHQMLSNKAKEELKKFL</sequence>
<accession>A0A7M6DQ19</accession>
<dbReference type="Proteomes" id="UP000594262">
    <property type="component" value="Unplaced"/>
</dbReference>